<organism evidence="11 12">
    <name type="scientific">Chunga burmeisteri</name>
    <name type="common">Black-legged seriema</name>
    <dbReference type="NCBI Taxonomy" id="1352770"/>
    <lineage>
        <taxon>Eukaryota</taxon>
        <taxon>Metazoa</taxon>
        <taxon>Chordata</taxon>
        <taxon>Craniata</taxon>
        <taxon>Vertebrata</taxon>
        <taxon>Euteleostomi</taxon>
        <taxon>Archelosauria</taxon>
        <taxon>Archosauria</taxon>
        <taxon>Dinosauria</taxon>
        <taxon>Saurischia</taxon>
        <taxon>Theropoda</taxon>
        <taxon>Coelurosauria</taxon>
        <taxon>Aves</taxon>
        <taxon>Neognathae</taxon>
        <taxon>Neoaves</taxon>
        <taxon>Telluraves</taxon>
        <taxon>Australaves</taxon>
        <taxon>Cariamiformes</taxon>
        <taxon>Cariamidae</taxon>
        <taxon>Chunga</taxon>
    </lineage>
</organism>
<feature type="transmembrane region" description="Helical" evidence="9">
    <location>
        <begin position="181"/>
        <end position="204"/>
    </location>
</feature>
<dbReference type="GO" id="GO:0030134">
    <property type="term" value="C:COPII-coated ER to Golgi transport vesicle"/>
    <property type="evidence" value="ECO:0007669"/>
    <property type="project" value="TreeGrafter"/>
</dbReference>
<keyword evidence="3 9" id="KW-0812">Transmembrane</keyword>
<feature type="transmembrane region" description="Helical" evidence="9">
    <location>
        <begin position="150"/>
        <end position="169"/>
    </location>
</feature>
<feature type="non-terminal residue" evidence="11">
    <location>
        <position position="225"/>
    </location>
</feature>
<dbReference type="Proteomes" id="UP000541181">
    <property type="component" value="Unassembled WGS sequence"/>
</dbReference>
<comment type="similarity">
    <text evidence="1 9">Belongs to the YIF1 family.</text>
</comment>
<dbReference type="GO" id="GO:0015031">
    <property type="term" value="P:protein transport"/>
    <property type="evidence" value="ECO:0007669"/>
    <property type="project" value="UniProtKB-KW"/>
</dbReference>
<dbReference type="GO" id="GO:0005793">
    <property type="term" value="C:endoplasmic reticulum-Golgi intermediate compartment"/>
    <property type="evidence" value="ECO:0007669"/>
    <property type="project" value="UniProtKB-UniRule"/>
</dbReference>
<dbReference type="PANTHER" id="PTHR14083:SF1">
    <property type="entry name" value="PROTEIN YIF1B"/>
    <property type="match status" value="1"/>
</dbReference>
<keyword evidence="5 9" id="KW-0653">Protein transport</keyword>
<evidence type="ECO:0000256" key="6">
    <source>
        <dbReference type="ARBA" id="ARBA00022989"/>
    </source>
</evidence>
<keyword evidence="12" id="KW-1185">Reference proteome</keyword>
<feature type="compositionally biased region" description="Pro residues" evidence="10">
    <location>
        <begin position="49"/>
        <end position="61"/>
    </location>
</feature>
<dbReference type="OrthoDB" id="337750at2759"/>
<name>A0A7K5H7Z3_9AVES</name>
<proteinExistence type="inferred from homology"/>
<comment type="caution">
    <text evidence="11">The sequence shown here is derived from an EMBL/GenBank/DDBJ whole genome shotgun (WGS) entry which is preliminary data.</text>
</comment>
<evidence type="ECO:0000313" key="11">
    <source>
        <dbReference type="EMBL" id="NWS65344.1"/>
    </source>
</evidence>
<keyword evidence="4 9" id="KW-0256">Endoplasmic reticulum</keyword>
<dbReference type="InterPro" id="IPR005578">
    <property type="entry name" value="Yif1_fam"/>
</dbReference>
<evidence type="ECO:0000256" key="9">
    <source>
        <dbReference type="RuleBase" id="RU368073"/>
    </source>
</evidence>
<dbReference type="GO" id="GO:0006888">
    <property type="term" value="P:endoplasmic reticulum to Golgi vesicle-mediated transport"/>
    <property type="evidence" value="ECO:0007669"/>
    <property type="project" value="UniProtKB-UniRule"/>
</dbReference>
<comment type="function">
    <text evidence="9">Has a role in transport between endoplasmic reticulum and Golgi.</text>
</comment>
<dbReference type="PANTHER" id="PTHR14083">
    <property type="entry name" value="YIP1 INTERACTING FACTOR HOMOLOG YIF1 PROTEIN"/>
    <property type="match status" value="1"/>
</dbReference>
<protein>
    <recommendedName>
        <fullName evidence="9">Protein YIF1</fullName>
    </recommendedName>
</protein>
<evidence type="ECO:0000256" key="7">
    <source>
        <dbReference type="ARBA" id="ARBA00023034"/>
    </source>
</evidence>
<keyword evidence="6 9" id="KW-1133">Transmembrane helix</keyword>
<evidence type="ECO:0000256" key="1">
    <source>
        <dbReference type="ARBA" id="ARBA00009727"/>
    </source>
</evidence>
<evidence type="ECO:0000256" key="2">
    <source>
        <dbReference type="ARBA" id="ARBA00022448"/>
    </source>
</evidence>
<comment type="caution">
    <text evidence="9">Lacks conserved residue(s) required for the propagation of feature annotation.</text>
</comment>
<evidence type="ECO:0000256" key="5">
    <source>
        <dbReference type="ARBA" id="ARBA00022927"/>
    </source>
</evidence>
<keyword evidence="8 9" id="KW-0472">Membrane</keyword>
<evidence type="ECO:0000256" key="8">
    <source>
        <dbReference type="ARBA" id="ARBA00023136"/>
    </source>
</evidence>
<gene>
    <name evidence="11" type="primary">Yif1b</name>
    <name evidence="11" type="ORF">CHUBUR_R15301</name>
</gene>
<dbReference type="GO" id="GO:0005789">
    <property type="term" value="C:endoplasmic reticulum membrane"/>
    <property type="evidence" value="ECO:0007669"/>
    <property type="project" value="UniProtKB-SubCell"/>
</dbReference>
<keyword evidence="7 9" id="KW-0333">Golgi apparatus</keyword>
<feature type="region of interest" description="Disordered" evidence="10">
    <location>
        <begin position="1"/>
        <end position="61"/>
    </location>
</feature>
<dbReference type="AlphaFoldDB" id="A0A7K5H7Z3"/>
<feature type="non-terminal residue" evidence="11">
    <location>
        <position position="1"/>
    </location>
</feature>
<dbReference type="EMBL" id="VZRC01002859">
    <property type="protein sequence ID" value="NWS65344.1"/>
    <property type="molecule type" value="Genomic_DNA"/>
</dbReference>
<comment type="subcellular location">
    <subcellularLocation>
        <location evidence="9">Endoplasmic reticulum membrane</location>
        <topology evidence="9">Multi-pass membrane protein</topology>
    </subcellularLocation>
    <subcellularLocation>
        <location evidence="9">Golgi apparatus membrane</location>
        <topology evidence="9">Multi-pass membrane protein</topology>
    </subcellularLocation>
</comment>
<evidence type="ECO:0000313" key="12">
    <source>
        <dbReference type="Proteomes" id="UP000541181"/>
    </source>
</evidence>
<keyword evidence="2 9" id="KW-0813">Transport</keyword>
<feature type="compositionally biased region" description="Gly residues" evidence="10">
    <location>
        <begin position="36"/>
        <end position="47"/>
    </location>
</feature>
<evidence type="ECO:0000256" key="4">
    <source>
        <dbReference type="ARBA" id="ARBA00022824"/>
    </source>
</evidence>
<dbReference type="GO" id="GO:0000139">
    <property type="term" value="C:Golgi membrane"/>
    <property type="evidence" value="ECO:0007669"/>
    <property type="project" value="UniProtKB-SubCell"/>
</dbReference>
<evidence type="ECO:0000256" key="10">
    <source>
        <dbReference type="SAM" id="MobiDB-lite"/>
    </source>
</evidence>
<dbReference type="Pfam" id="PF03878">
    <property type="entry name" value="YIF1"/>
    <property type="match status" value="1"/>
</dbReference>
<evidence type="ECO:0000256" key="3">
    <source>
        <dbReference type="ARBA" id="ARBA00022692"/>
    </source>
</evidence>
<accession>A0A7K5H7Z3</accession>
<reference evidence="11 12" key="1">
    <citation type="submission" date="2019-09" db="EMBL/GenBank/DDBJ databases">
        <title>Bird 10,000 Genomes (B10K) Project - Family phase.</title>
        <authorList>
            <person name="Zhang G."/>
        </authorList>
    </citation>
    <scope>NUCLEOTIDE SEQUENCE [LARGE SCALE GENOMIC DNA]</scope>
    <source>
        <strain evidence="11">B10K-CU-031-22</strain>
    </source>
</reference>
<sequence>PPGLTLPLPAAPKRRVPAAAPRMADPHPLFDDTSAAGGGNTHPGRGYGAPPPASSSSPYPPPASFLGEPVSSLAVAYGSSLASQGRDIVDRNLDRFVPVGRLKYYFAVDTVYVGRKLGLLVFPFLHQDWQVRYQQDAPVAPRFDVNAPDLYIPVMAFITYILVAGLALGTQNRFSPDSLGLQASSALAWLIVEVLAVLLSLYLVTVNTDLTTIDLLAFAGYKYVG</sequence>